<gene>
    <name evidence="1" type="ordered locus">Bphy_7002</name>
</gene>
<dbReference type="EMBL" id="CP001045">
    <property type="protein sequence ID" value="ACC76008.1"/>
    <property type="molecule type" value="Genomic_DNA"/>
</dbReference>
<name>B2JTV5_PARP8</name>
<geneLocation type="plasmid" evidence="1 2">
    <name>pBPHY01</name>
</geneLocation>
<accession>B2JTV5</accession>
<evidence type="ECO:0000313" key="2">
    <source>
        <dbReference type="Proteomes" id="UP000001192"/>
    </source>
</evidence>
<dbReference type="AlphaFoldDB" id="B2JTV5"/>
<evidence type="ECO:0000313" key="1">
    <source>
        <dbReference type="EMBL" id="ACC76008.1"/>
    </source>
</evidence>
<dbReference type="Proteomes" id="UP000001192">
    <property type="component" value="Plasmid pBPHY01"/>
</dbReference>
<keyword evidence="1" id="KW-0614">Plasmid</keyword>
<keyword evidence="2" id="KW-1185">Reference proteome</keyword>
<dbReference type="HOGENOM" id="CLU_1966440_0_0_4"/>
<reference evidence="2" key="1">
    <citation type="journal article" date="2014" name="Stand. Genomic Sci.">
        <title>Complete genome sequence of Burkholderia phymatum STM815(T), a broad host range and efficient nitrogen-fixing symbiont of Mimosa species.</title>
        <authorList>
            <person name="Moulin L."/>
            <person name="Klonowska A."/>
            <person name="Caroline B."/>
            <person name="Booth K."/>
            <person name="Vriezen J.A."/>
            <person name="Melkonian R."/>
            <person name="James E.K."/>
            <person name="Young J.P."/>
            <person name="Bena G."/>
            <person name="Hauser L."/>
            <person name="Land M."/>
            <person name="Kyrpides N."/>
            <person name="Bruce D."/>
            <person name="Chain P."/>
            <person name="Copeland A."/>
            <person name="Pitluck S."/>
            <person name="Woyke T."/>
            <person name="Lizotte-Waniewski M."/>
            <person name="Bristow J."/>
            <person name="Riley M."/>
        </authorList>
    </citation>
    <scope>NUCLEOTIDE SEQUENCE [LARGE SCALE GENOMIC DNA]</scope>
    <source>
        <strain evidence="2">DSM 17167 / CIP 108236 / LMG 21445 / STM815</strain>
        <plasmid evidence="2">Plasmid pBPHY01</plasmid>
    </source>
</reference>
<protein>
    <submittedName>
        <fullName evidence="1">Uncharacterized protein</fullName>
    </submittedName>
</protein>
<dbReference type="KEGG" id="bph:Bphy_7002"/>
<sequence length="127" mass="14560">MAQHKIFAEKTTRARTRAPFQSNFDAELVAKYDNYLRFLKNAEFKSVVRDRHEPSKIRPAISIASDMQQALFLFITASSEFRPSILAINPRVGSRALSMQTQHVKCQRVVFSLMYFFGPSKAARSNE</sequence>
<proteinExistence type="predicted"/>
<organism evidence="1 2">
    <name type="scientific">Paraburkholderia phymatum (strain DSM 17167 / CIP 108236 / LMG 21445 / STM815)</name>
    <name type="common">Burkholderia phymatum</name>
    <dbReference type="NCBI Taxonomy" id="391038"/>
    <lineage>
        <taxon>Bacteria</taxon>
        <taxon>Pseudomonadati</taxon>
        <taxon>Pseudomonadota</taxon>
        <taxon>Betaproteobacteria</taxon>
        <taxon>Burkholderiales</taxon>
        <taxon>Burkholderiaceae</taxon>
        <taxon>Paraburkholderia</taxon>
    </lineage>
</organism>